<protein>
    <submittedName>
        <fullName evidence="2">Bola-like protein 2</fullName>
    </submittedName>
</protein>
<dbReference type="InterPro" id="IPR002634">
    <property type="entry name" value="BolA"/>
</dbReference>
<dbReference type="Proteomes" id="UP000653305">
    <property type="component" value="Unassembled WGS sequence"/>
</dbReference>
<dbReference type="InterPro" id="IPR045115">
    <property type="entry name" value="BOL2"/>
</dbReference>
<dbReference type="Pfam" id="PF01722">
    <property type="entry name" value="BolA"/>
    <property type="match status" value="1"/>
</dbReference>
<keyword evidence="3" id="KW-1185">Reference proteome</keyword>
<comment type="similarity">
    <text evidence="1">Belongs to the BolA/IbaG family.</text>
</comment>
<dbReference type="EMBL" id="BMAC01001605">
    <property type="protein sequence ID" value="GFQ07611.1"/>
    <property type="molecule type" value="Genomic_DNA"/>
</dbReference>
<accession>A0A830D681</accession>
<dbReference type="OrthoDB" id="4983at2759"/>
<dbReference type="Gene3D" id="3.30.300.90">
    <property type="entry name" value="BolA-like"/>
    <property type="match status" value="1"/>
</dbReference>
<dbReference type="GO" id="GO:0051604">
    <property type="term" value="P:protein maturation"/>
    <property type="evidence" value="ECO:0007669"/>
    <property type="project" value="InterPro"/>
</dbReference>
<dbReference type="GO" id="GO:0051537">
    <property type="term" value="F:2 iron, 2 sulfur cluster binding"/>
    <property type="evidence" value="ECO:0007669"/>
    <property type="project" value="InterPro"/>
</dbReference>
<dbReference type="PANTHER" id="PTHR12735:SF27">
    <property type="entry name" value="BOLA-LIKE PROTEIN 2"/>
    <property type="match status" value="1"/>
</dbReference>
<dbReference type="GO" id="GO:0006879">
    <property type="term" value="P:intracellular iron ion homeostasis"/>
    <property type="evidence" value="ECO:0007669"/>
    <property type="project" value="InterPro"/>
</dbReference>
<gene>
    <name evidence="2" type="ORF">PHJA_002905200</name>
</gene>
<dbReference type="AlphaFoldDB" id="A0A830D681"/>
<dbReference type="GO" id="GO:0005829">
    <property type="term" value="C:cytosol"/>
    <property type="evidence" value="ECO:0007669"/>
    <property type="project" value="TreeGrafter"/>
</dbReference>
<dbReference type="SUPFAM" id="SSF82657">
    <property type="entry name" value="BolA-like"/>
    <property type="match status" value="1"/>
</dbReference>
<reference evidence="2" key="1">
    <citation type="submission" date="2020-07" db="EMBL/GenBank/DDBJ databases">
        <title>Ethylene signaling mediates host invasion by parasitic plants.</title>
        <authorList>
            <person name="Yoshida S."/>
        </authorList>
    </citation>
    <scope>NUCLEOTIDE SEQUENCE</scope>
    <source>
        <strain evidence="2">Okayama</strain>
    </source>
</reference>
<dbReference type="GO" id="GO:0005634">
    <property type="term" value="C:nucleus"/>
    <property type="evidence" value="ECO:0007669"/>
    <property type="project" value="TreeGrafter"/>
</dbReference>
<comment type="caution">
    <text evidence="2">The sequence shown here is derived from an EMBL/GenBank/DDBJ whole genome shotgun (WGS) entry which is preliminary data.</text>
</comment>
<evidence type="ECO:0000313" key="3">
    <source>
        <dbReference type="Proteomes" id="UP000653305"/>
    </source>
</evidence>
<organism evidence="2 3">
    <name type="scientific">Phtheirospermum japonicum</name>
    <dbReference type="NCBI Taxonomy" id="374723"/>
    <lineage>
        <taxon>Eukaryota</taxon>
        <taxon>Viridiplantae</taxon>
        <taxon>Streptophyta</taxon>
        <taxon>Embryophyta</taxon>
        <taxon>Tracheophyta</taxon>
        <taxon>Spermatophyta</taxon>
        <taxon>Magnoliopsida</taxon>
        <taxon>eudicotyledons</taxon>
        <taxon>Gunneridae</taxon>
        <taxon>Pentapetalae</taxon>
        <taxon>asterids</taxon>
        <taxon>lamiids</taxon>
        <taxon>Lamiales</taxon>
        <taxon>Orobanchaceae</taxon>
        <taxon>Orobanchaceae incertae sedis</taxon>
        <taxon>Phtheirospermum</taxon>
    </lineage>
</organism>
<evidence type="ECO:0000313" key="2">
    <source>
        <dbReference type="EMBL" id="GFQ07611.1"/>
    </source>
</evidence>
<dbReference type="InterPro" id="IPR036065">
    <property type="entry name" value="BolA-like_sf"/>
</dbReference>
<sequence>MPIYQWKPTSTDIDAQPDVIDTSGGCGASFKIEIVSEQFEGKRLLERHRMVNAALAEEMKQIHALSITKALTPVQWNKQEAQKSQSTASNELQT</sequence>
<dbReference type="PANTHER" id="PTHR12735">
    <property type="entry name" value="BOLA-LIKE PROTEIN-RELATED"/>
    <property type="match status" value="1"/>
</dbReference>
<name>A0A830D681_9LAMI</name>
<evidence type="ECO:0000256" key="1">
    <source>
        <dbReference type="RuleBase" id="RU003860"/>
    </source>
</evidence>
<proteinExistence type="inferred from homology"/>